<dbReference type="SUPFAM" id="SSF109755">
    <property type="entry name" value="PhoU-like"/>
    <property type="match status" value="1"/>
</dbReference>
<comment type="caution">
    <text evidence="3">The sequence shown here is derived from an EMBL/GenBank/DDBJ whole genome shotgun (WGS) entry which is preliminary data.</text>
</comment>
<keyword evidence="4" id="KW-1185">Reference proteome</keyword>
<dbReference type="Proteomes" id="UP001145087">
    <property type="component" value="Unassembled WGS sequence"/>
</dbReference>
<dbReference type="RefSeq" id="WP_343334908.1">
    <property type="nucleotide sequence ID" value="NZ_JAPOHD010000060.1"/>
</dbReference>
<protein>
    <submittedName>
        <fullName evidence="3">Phosphate uptake regulator PhoU</fullName>
    </submittedName>
</protein>
<dbReference type="InterPro" id="IPR028366">
    <property type="entry name" value="PhoU"/>
</dbReference>
<proteinExistence type="inferred from homology"/>
<feature type="domain" description="PhoU" evidence="2">
    <location>
        <begin position="124"/>
        <end position="211"/>
    </location>
</feature>
<comment type="similarity">
    <text evidence="1">Belongs to the PhoU family.</text>
</comment>
<evidence type="ECO:0000256" key="1">
    <source>
        <dbReference type="ARBA" id="ARBA00008107"/>
    </source>
</evidence>
<name>A0A9X3F8Q8_9BACT</name>
<evidence type="ECO:0000259" key="2">
    <source>
        <dbReference type="Pfam" id="PF01895"/>
    </source>
</evidence>
<dbReference type="InterPro" id="IPR038078">
    <property type="entry name" value="PhoU-like_sf"/>
</dbReference>
<reference evidence="3" key="1">
    <citation type="submission" date="2022-11" db="EMBL/GenBank/DDBJ databases">
        <title>Marilongibacter aestuarii gen. nov., sp. nov., isolated from tidal flat sediment.</title>
        <authorList>
            <person name="Jiayan W."/>
        </authorList>
    </citation>
    <scope>NUCLEOTIDE SEQUENCE</scope>
    <source>
        <strain evidence="3">Z1-6</strain>
    </source>
</reference>
<dbReference type="PANTHER" id="PTHR42930:SF3">
    <property type="entry name" value="PHOSPHATE-SPECIFIC TRANSPORT SYSTEM ACCESSORY PROTEIN PHOU"/>
    <property type="match status" value="1"/>
</dbReference>
<accession>A0A9X3F8Q8</accession>
<evidence type="ECO:0000313" key="4">
    <source>
        <dbReference type="Proteomes" id="UP001145087"/>
    </source>
</evidence>
<gene>
    <name evidence="3" type="ORF">OU798_19695</name>
</gene>
<dbReference type="GO" id="GO:0030643">
    <property type="term" value="P:intracellular phosphate ion homeostasis"/>
    <property type="evidence" value="ECO:0007669"/>
    <property type="project" value="InterPro"/>
</dbReference>
<sequence length="228" mass="25717">MISKKDEAINTILSDFEAFANLLLSQLDLLEKDINSDEEELSDSCHKEILANEKKLDKLEVKISDKIVNTIALYQPVASDIRKLIACYRIIISLERVGDMVVNILGHIENVKGTPVFAHLLDVITTMLMQASNMVNKALLAFTTDDREFAIWTIKNDTVVDEINHKMLKKAIKKSSTSKEDKEMLTNFINMNGMVTNIERIADHATNIAEAAIYSIEGKDIRHVKNVE</sequence>
<dbReference type="Pfam" id="PF01895">
    <property type="entry name" value="PhoU"/>
    <property type="match status" value="2"/>
</dbReference>
<dbReference type="InterPro" id="IPR026022">
    <property type="entry name" value="PhoU_dom"/>
</dbReference>
<organism evidence="3 4">
    <name type="scientific">Draconibacterium aestuarii</name>
    <dbReference type="NCBI Taxonomy" id="2998507"/>
    <lineage>
        <taxon>Bacteria</taxon>
        <taxon>Pseudomonadati</taxon>
        <taxon>Bacteroidota</taxon>
        <taxon>Bacteroidia</taxon>
        <taxon>Marinilabiliales</taxon>
        <taxon>Prolixibacteraceae</taxon>
        <taxon>Draconibacterium</taxon>
    </lineage>
</organism>
<feature type="domain" description="PhoU" evidence="2">
    <location>
        <begin position="47"/>
        <end position="105"/>
    </location>
</feature>
<dbReference type="AlphaFoldDB" id="A0A9X3F8Q8"/>
<dbReference type="EMBL" id="JAPOHD010000060">
    <property type="protein sequence ID" value="MCY1722583.1"/>
    <property type="molecule type" value="Genomic_DNA"/>
</dbReference>
<dbReference type="GO" id="GO:0045936">
    <property type="term" value="P:negative regulation of phosphate metabolic process"/>
    <property type="evidence" value="ECO:0007669"/>
    <property type="project" value="InterPro"/>
</dbReference>
<dbReference type="PANTHER" id="PTHR42930">
    <property type="entry name" value="PHOSPHATE-SPECIFIC TRANSPORT SYSTEM ACCESSORY PROTEIN PHOU"/>
    <property type="match status" value="1"/>
</dbReference>
<evidence type="ECO:0000313" key="3">
    <source>
        <dbReference type="EMBL" id="MCY1722583.1"/>
    </source>
</evidence>
<dbReference type="Gene3D" id="1.20.58.220">
    <property type="entry name" value="Phosphate transport system protein phou homolog 2, domain 2"/>
    <property type="match status" value="1"/>
</dbReference>